<accession>A0A1G2CAW5</accession>
<dbReference type="Proteomes" id="UP000179059">
    <property type="component" value="Unassembled WGS sequence"/>
</dbReference>
<evidence type="ECO:0000313" key="3">
    <source>
        <dbReference type="EMBL" id="OGY98534.1"/>
    </source>
</evidence>
<dbReference type="STRING" id="1798647.A2855_00875"/>
<dbReference type="Gene3D" id="2.60.40.1260">
    <property type="entry name" value="Lamin Tail domain"/>
    <property type="match status" value="1"/>
</dbReference>
<feature type="region of interest" description="Disordered" evidence="1">
    <location>
        <begin position="263"/>
        <end position="287"/>
    </location>
</feature>
<dbReference type="InterPro" id="IPR001322">
    <property type="entry name" value="Lamin_tail_dom"/>
</dbReference>
<evidence type="ECO:0000256" key="1">
    <source>
        <dbReference type="SAM" id="MobiDB-lite"/>
    </source>
</evidence>
<organism evidence="3 4">
    <name type="scientific">Candidatus Liptonbacteria bacterium RIFCSPHIGHO2_01_FULL_57_28</name>
    <dbReference type="NCBI Taxonomy" id="1798647"/>
    <lineage>
        <taxon>Bacteria</taxon>
        <taxon>Candidatus Liptoniibacteriota</taxon>
    </lineage>
</organism>
<dbReference type="SUPFAM" id="SSF74853">
    <property type="entry name" value="Lamin A/C globular tail domain"/>
    <property type="match status" value="1"/>
</dbReference>
<feature type="domain" description="LTD" evidence="2">
    <location>
        <begin position="313"/>
        <end position="434"/>
    </location>
</feature>
<evidence type="ECO:0000259" key="2">
    <source>
        <dbReference type="PROSITE" id="PS51841"/>
    </source>
</evidence>
<gene>
    <name evidence="3" type="ORF">A2855_00875</name>
</gene>
<dbReference type="EMBL" id="MHKX01000006">
    <property type="protein sequence ID" value="OGY98534.1"/>
    <property type="molecule type" value="Genomic_DNA"/>
</dbReference>
<comment type="caution">
    <text evidence="3">The sequence shown here is derived from an EMBL/GenBank/DDBJ whole genome shotgun (WGS) entry which is preliminary data.</text>
</comment>
<name>A0A1G2CAW5_9BACT</name>
<reference evidence="3 4" key="1">
    <citation type="journal article" date="2016" name="Nat. Commun.">
        <title>Thousands of microbial genomes shed light on interconnected biogeochemical processes in an aquifer system.</title>
        <authorList>
            <person name="Anantharaman K."/>
            <person name="Brown C.T."/>
            <person name="Hug L.A."/>
            <person name="Sharon I."/>
            <person name="Castelle C.J."/>
            <person name="Probst A.J."/>
            <person name="Thomas B.C."/>
            <person name="Singh A."/>
            <person name="Wilkins M.J."/>
            <person name="Karaoz U."/>
            <person name="Brodie E.L."/>
            <person name="Williams K.H."/>
            <person name="Hubbard S.S."/>
            <person name="Banfield J.F."/>
        </authorList>
    </citation>
    <scope>NUCLEOTIDE SEQUENCE [LARGE SCALE GENOMIC DNA]</scope>
</reference>
<dbReference type="Pfam" id="PF00932">
    <property type="entry name" value="LTD"/>
    <property type="match status" value="1"/>
</dbReference>
<protein>
    <recommendedName>
        <fullName evidence="2">LTD domain-containing protein</fullName>
    </recommendedName>
</protein>
<dbReference type="PROSITE" id="PS51841">
    <property type="entry name" value="LTD"/>
    <property type="match status" value="1"/>
</dbReference>
<dbReference type="AlphaFoldDB" id="A0A1G2CAW5"/>
<evidence type="ECO:0000313" key="4">
    <source>
        <dbReference type="Proteomes" id="UP000179059"/>
    </source>
</evidence>
<sequence>MFRTFPKRKIALLAATMLMIGAIALILAWPGAAARGFGLLASAWQTAFGDFSRDEIAIETPLPPSSTFLGDIGQKPSKVTTAPTFPLLIEQTKLPKPVATSAKVAAVPEKPAAKIVTPVPAVATNTASSVAAPTGSSGTEWCSFSRTERGAFGVLLNEVAWMGSAQGSSDEWLELANVSDRTIGTGGWQILNNSGSIKIDLGADSVMFGKSFRVFRRAAADYSGALNNSGDRLKIFDDECKIVDELNALDDWPAGDNTAKKTLERDANSSGWHTSADVGGTPGAQNSIPIASAAAATSTASSTPPMTSPVATTTAATTTPALSHLVIAAIKITGGEGATDQDYIKIFNPTPENADVSGWKLRKRTQSGTESSVKVFPDGSIIAPGGYFIWANSADGFAATIGANVSSTQTLAADNSIALLNADGAIVDALAWGSGHTDPYVEGSAYPENSGTGQELARKFETGFIVDTDDNSKDFELNP</sequence>
<dbReference type="InterPro" id="IPR036415">
    <property type="entry name" value="Lamin_tail_dom_sf"/>
</dbReference>
<proteinExistence type="predicted"/>